<dbReference type="RefSeq" id="WP_024904056.1">
    <property type="nucleotide sequence ID" value="NZ_CADFGU010000003.1"/>
</dbReference>
<evidence type="ECO:0000313" key="6">
    <source>
        <dbReference type="EMBL" id="KKB64199.1"/>
    </source>
</evidence>
<evidence type="ECO:0000256" key="3">
    <source>
        <dbReference type="ARBA" id="ARBA00005709"/>
    </source>
</evidence>
<dbReference type="PANTHER" id="PTHR42792">
    <property type="entry name" value="FLAGELLIN"/>
    <property type="match status" value="1"/>
</dbReference>
<organism evidence="6 7">
    <name type="scientific">Robbsia andropogonis</name>
    <dbReference type="NCBI Taxonomy" id="28092"/>
    <lineage>
        <taxon>Bacteria</taxon>
        <taxon>Pseudomonadati</taxon>
        <taxon>Pseudomonadota</taxon>
        <taxon>Betaproteobacteria</taxon>
        <taxon>Burkholderiales</taxon>
        <taxon>Burkholderiaceae</taxon>
        <taxon>Robbsia</taxon>
    </lineage>
</organism>
<comment type="subcellular location">
    <subcellularLocation>
        <location evidence="1">Bacterial flagellum</location>
    </subcellularLocation>
    <subcellularLocation>
        <location evidence="2">Secreted</location>
    </subcellularLocation>
</comment>
<proteinExistence type="inferred from homology"/>
<dbReference type="GO" id="GO:0005198">
    <property type="term" value="F:structural molecule activity"/>
    <property type="evidence" value="ECO:0007669"/>
    <property type="project" value="InterPro"/>
</dbReference>
<evidence type="ECO:0000256" key="1">
    <source>
        <dbReference type="ARBA" id="ARBA00004365"/>
    </source>
</evidence>
<keyword evidence="7" id="KW-1185">Reference proteome</keyword>
<protein>
    <recommendedName>
        <fullName evidence="5">Flagellin N-terminal domain-containing protein</fullName>
    </recommendedName>
</protein>
<dbReference type="SUPFAM" id="SSF64518">
    <property type="entry name" value="Phase 1 flagellin"/>
    <property type="match status" value="1"/>
</dbReference>
<dbReference type="NCBIfam" id="TIGR02550">
    <property type="entry name" value="flagell_flgL"/>
    <property type="match status" value="1"/>
</dbReference>
<dbReference type="InterPro" id="IPR001029">
    <property type="entry name" value="Flagellin_N"/>
</dbReference>
<dbReference type="Gene3D" id="1.20.1330.10">
    <property type="entry name" value="f41 fragment of flagellin, N-terminal domain"/>
    <property type="match status" value="2"/>
</dbReference>
<dbReference type="OrthoDB" id="9768249at2"/>
<evidence type="ECO:0000256" key="4">
    <source>
        <dbReference type="ARBA" id="ARBA00023143"/>
    </source>
</evidence>
<dbReference type="AlphaFoldDB" id="A0A0F5K2W0"/>
<dbReference type="InterPro" id="IPR013384">
    <property type="entry name" value="Flagell_FlgL"/>
</dbReference>
<evidence type="ECO:0000313" key="7">
    <source>
        <dbReference type="Proteomes" id="UP000033618"/>
    </source>
</evidence>
<comment type="caution">
    <text evidence="6">The sequence shown here is derived from an EMBL/GenBank/DDBJ whole genome shotgun (WGS) entry which is preliminary data.</text>
</comment>
<feature type="domain" description="Flagellin N-terminal" evidence="5">
    <location>
        <begin position="3"/>
        <end position="141"/>
    </location>
</feature>
<keyword evidence="4" id="KW-0975">Bacterial flagellum</keyword>
<accession>A0A0F5K2W0</accession>
<dbReference type="STRING" id="28092.WM40_06780"/>
<reference evidence="6 7" key="1">
    <citation type="submission" date="2015-03" db="EMBL/GenBank/DDBJ databases">
        <title>Draft Genome Sequence of Burkholderia andropogonis type strain ICMP2807, isolated from Sorghum bicolor.</title>
        <authorList>
            <person name="Lopes-Santos L."/>
            <person name="Castro D.B."/>
            <person name="Ottoboni L.M."/>
            <person name="Park D."/>
            <person name="Weirc B.S."/>
            <person name="Destefano S.A."/>
        </authorList>
    </citation>
    <scope>NUCLEOTIDE SEQUENCE [LARGE SCALE GENOMIC DNA]</scope>
    <source>
        <strain evidence="6 7">ICMP2807</strain>
    </source>
</reference>
<name>A0A0F5K2W0_9BURK</name>
<dbReference type="Pfam" id="PF00669">
    <property type="entry name" value="Flagellin_N"/>
    <property type="match status" value="1"/>
</dbReference>
<dbReference type="GO" id="GO:0009424">
    <property type="term" value="C:bacterial-type flagellum hook"/>
    <property type="evidence" value="ECO:0007669"/>
    <property type="project" value="InterPro"/>
</dbReference>
<sequence>MRIATNTLYSNSLDTIDSQQKSLADLQKQIASGKRVATAADDPQAAASAVRMTETTAKLGQYASNLNIAKSQLQLEDNTLSNVTTLVQQAQTLLVNAGDTSLDKTSRAALATQLESVRDQLLGMANTTDSEGNYLFGGYNTGTAPFSTDANGRGIYMGSPGQRAVQVTDTRQITIGNVGSNIFQRVSVGASRVVTAPASNTGNALASPISSRDMNDPAYNDDFSISFAKSKDGGLRYTIHDETTKADIAKDQPFDTGSAIVFAGQSITINGTPEPGDTVRMQSPQSAGMDIFSTLTQAAKMIRNATSGSEGNARLANALSTANQQVVNALDNVLTVQAGVGAREQEVATLSTQNTDSGTQYQTQLNDLTGSDFVSTYSKFSELQNSLTAAEKTFMQVQNLSLFDLIK</sequence>
<dbReference type="PATRIC" id="fig|28092.6.peg.1603"/>
<dbReference type="GO" id="GO:0005576">
    <property type="term" value="C:extracellular region"/>
    <property type="evidence" value="ECO:0007669"/>
    <property type="project" value="UniProtKB-SubCell"/>
</dbReference>
<dbReference type="GO" id="GO:0071973">
    <property type="term" value="P:bacterial-type flagellum-dependent cell motility"/>
    <property type="evidence" value="ECO:0007669"/>
    <property type="project" value="InterPro"/>
</dbReference>
<evidence type="ECO:0000256" key="2">
    <source>
        <dbReference type="ARBA" id="ARBA00004613"/>
    </source>
</evidence>
<dbReference type="Proteomes" id="UP000033618">
    <property type="component" value="Unassembled WGS sequence"/>
</dbReference>
<gene>
    <name evidence="6" type="ORF">WM40_06780</name>
</gene>
<evidence type="ECO:0000259" key="5">
    <source>
        <dbReference type="Pfam" id="PF00669"/>
    </source>
</evidence>
<dbReference type="EMBL" id="LAQU01000005">
    <property type="protein sequence ID" value="KKB64199.1"/>
    <property type="molecule type" value="Genomic_DNA"/>
</dbReference>
<comment type="similarity">
    <text evidence="3">Belongs to the bacterial flagellin family.</text>
</comment>
<dbReference type="InterPro" id="IPR001492">
    <property type="entry name" value="Flagellin"/>
</dbReference>
<dbReference type="PANTHER" id="PTHR42792:SF1">
    <property type="entry name" value="FLAGELLAR HOOK-ASSOCIATED PROTEIN 3"/>
    <property type="match status" value="1"/>
</dbReference>